<proteinExistence type="predicted"/>
<protein>
    <submittedName>
        <fullName evidence="1">Uncharacterized protein</fullName>
    </submittedName>
</protein>
<evidence type="ECO:0000313" key="1">
    <source>
        <dbReference type="EMBL" id="JAH78979.1"/>
    </source>
</evidence>
<dbReference type="EMBL" id="GBXM01029598">
    <property type="protein sequence ID" value="JAH78979.1"/>
    <property type="molecule type" value="Transcribed_RNA"/>
</dbReference>
<reference evidence="1" key="2">
    <citation type="journal article" date="2015" name="Fish Shellfish Immunol.">
        <title>Early steps in the European eel (Anguilla anguilla)-Vibrio vulnificus interaction in the gills: Role of the RtxA13 toxin.</title>
        <authorList>
            <person name="Callol A."/>
            <person name="Pajuelo D."/>
            <person name="Ebbesson L."/>
            <person name="Teles M."/>
            <person name="MacKenzie S."/>
            <person name="Amaro C."/>
        </authorList>
    </citation>
    <scope>NUCLEOTIDE SEQUENCE</scope>
</reference>
<name>A0A0E9VLH2_ANGAN</name>
<organism evidence="1">
    <name type="scientific">Anguilla anguilla</name>
    <name type="common">European freshwater eel</name>
    <name type="synonym">Muraena anguilla</name>
    <dbReference type="NCBI Taxonomy" id="7936"/>
    <lineage>
        <taxon>Eukaryota</taxon>
        <taxon>Metazoa</taxon>
        <taxon>Chordata</taxon>
        <taxon>Craniata</taxon>
        <taxon>Vertebrata</taxon>
        <taxon>Euteleostomi</taxon>
        <taxon>Actinopterygii</taxon>
        <taxon>Neopterygii</taxon>
        <taxon>Teleostei</taxon>
        <taxon>Anguilliformes</taxon>
        <taxon>Anguillidae</taxon>
        <taxon>Anguilla</taxon>
    </lineage>
</organism>
<accession>A0A0E9VLH2</accession>
<reference evidence="1" key="1">
    <citation type="submission" date="2014-11" db="EMBL/GenBank/DDBJ databases">
        <authorList>
            <person name="Amaro Gonzalez C."/>
        </authorList>
    </citation>
    <scope>NUCLEOTIDE SEQUENCE</scope>
</reference>
<sequence>MKHRNLWTSASHLGTIRSWLKCTQ</sequence>
<dbReference type="AlphaFoldDB" id="A0A0E9VLH2"/>